<organism evidence="15 16">
    <name type="scientific">Madurella fahalii</name>
    <dbReference type="NCBI Taxonomy" id="1157608"/>
    <lineage>
        <taxon>Eukaryota</taxon>
        <taxon>Fungi</taxon>
        <taxon>Dikarya</taxon>
        <taxon>Ascomycota</taxon>
        <taxon>Pezizomycotina</taxon>
        <taxon>Sordariomycetes</taxon>
        <taxon>Sordariomycetidae</taxon>
        <taxon>Sordariales</taxon>
        <taxon>Sordariales incertae sedis</taxon>
        <taxon>Madurella</taxon>
    </lineage>
</organism>
<keyword evidence="5 11" id="KW-0858">Xylan degradation</keyword>
<proteinExistence type="inferred from homology"/>
<dbReference type="PROSITE" id="PS00777">
    <property type="entry name" value="GH11_2"/>
    <property type="match status" value="1"/>
</dbReference>
<sequence>MHLLTSLLTTVLITVTFAAPSAKPKAAHAISSALARADQGIKPGTGTSGGFFYYFWSDNVEPVTYNNHEGGRYTVKWGDGTGNFVAGKGWNSESVDTLKTVVYNGTWSTTGNAYLSLYGFTSNPMVEYYILENYGSYDPSTTAEKKGSVTSDGEVYNIHTRRFILQDLEGARLIHQVLSIRQTKRTAGTITPKNHFDAWRNLNVTLGKHDFAVLATEGYRSSGEADITVGERTA</sequence>
<evidence type="ECO:0000256" key="12">
    <source>
        <dbReference type="RuleBase" id="RU362015"/>
    </source>
</evidence>
<accession>A0ABQ0GGJ1</accession>
<keyword evidence="6 13" id="KW-0732">Signal</keyword>
<evidence type="ECO:0000256" key="1">
    <source>
        <dbReference type="ARBA" id="ARBA00000681"/>
    </source>
</evidence>
<feature type="active site" description="Nucleophile" evidence="11">
    <location>
        <position position="127"/>
    </location>
</feature>
<dbReference type="PROSITE" id="PS51761">
    <property type="entry name" value="GH11_3"/>
    <property type="match status" value="1"/>
</dbReference>
<protein>
    <recommendedName>
        <fullName evidence="4 11">Endo-1,4-beta-xylanase</fullName>
        <ecNumber evidence="4 11">3.2.1.8</ecNumber>
    </recommendedName>
</protein>
<evidence type="ECO:0000313" key="15">
    <source>
        <dbReference type="EMBL" id="GAB1316873.1"/>
    </source>
</evidence>
<dbReference type="PANTHER" id="PTHR46828">
    <property type="entry name" value="ENDO-1,4-BETA-XYLANASE A-RELATED"/>
    <property type="match status" value="1"/>
</dbReference>
<feature type="domain" description="GH11" evidence="14">
    <location>
        <begin position="39"/>
        <end position="230"/>
    </location>
</feature>
<name>A0ABQ0GGJ1_9PEZI</name>
<comment type="pathway">
    <text evidence="2 11 12">Glycan degradation; xylan degradation.</text>
</comment>
<evidence type="ECO:0000256" key="4">
    <source>
        <dbReference type="ARBA" id="ARBA00012590"/>
    </source>
</evidence>
<evidence type="ECO:0000256" key="6">
    <source>
        <dbReference type="ARBA" id="ARBA00022729"/>
    </source>
</evidence>
<feature type="active site" description="Proton donor" evidence="11">
    <location>
        <position position="217"/>
    </location>
</feature>
<dbReference type="Proteomes" id="UP001628179">
    <property type="component" value="Unassembled WGS sequence"/>
</dbReference>
<feature type="signal peptide" evidence="13">
    <location>
        <begin position="1"/>
        <end position="18"/>
    </location>
</feature>
<dbReference type="Gene3D" id="2.60.120.180">
    <property type="match status" value="1"/>
</dbReference>
<dbReference type="PANTHER" id="PTHR46828:SF2">
    <property type="entry name" value="ENDO-1,4-BETA-XYLANASE A-RELATED"/>
    <property type="match status" value="1"/>
</dbReference>
<keyword evidence="8 11" id="KW-0119">Carbohydrate metabolism</keyword>
<dbReference type="EMBL" id="BAAFSV010000004">
    <property type="protein sequence ID" value="GAB1316873.1"/>
    <property type="molecule type" value="Genomic_DNA"/>
</dbReference>
<dbReference type="SUPFAM" id="SSF49899">
    <property type="entry name" value="Concanavalin A-like lectins/glucanases"/>
    <property type="match status" value="1"/>
</dbReference>
<dbReference type="RefSeq" id="XP_070918604.1">
    <property type="nucleotide sequence ID" value="XM_071062503.1"/>
</dbReference>
<evidence type="ECO:0000256" key="10">
    <source>
        <dbReference type="ARBA" id="ARBA00023326"/>
    </source>
</evidence>
<dbReference type="InterPro" id="IPR013320">
    <property type="entry name" value="ConA-like_dom_sf"/>
</dbReference>
<dbReference type="PRINTS" id="PR00911">
    <property type="entry name" value="GLHYDRLASE11"/>
</dbReference>
<dbReference type="InterPro" id="IPR033123">
    <property type="entry name" value="GH11_dom"/>
</dbReference>
<evidence type="ECO:0000259" key="14">
    <source>
        <dbReference type="PROSITE" id="PS51761"/>
    </source>
</evidence>
<dbReference type="InterPro" id="IPR013319">
    <property type="entry name" value="GH11/12"/>
</dbReference>
<feature type="chain" id="PRO_5045786257" description="Endo-1,4-beta-xylanase" evidence="13">
    <location>
        <begin position="19"/>
        <end position="234"/>
    </location>
</feature>
<reference evidence="15 16" key="1">
    <citation type="submission" date="2024-09" db="EMBL/GenBank/DDBJ databases">
        <title>Itraconazole resistance in Madurella fahalii resulting from another homologue of gene encoding cytochrome P450 14-alpha sterol demethylase (CYP51).</title>
        <authorList>
            <person name="Yoshioka I."/>
            <person name="Fahal A.H."/>
            <person name="Kaneko S."/>
            <person name="Yaguchi T."/>
        </authorList>
    </citation>
    <scope>NUCLEOTIDE SEQUENCE [LARGE SCALE GENOMIC DNA]</scope>
    <source>
        <strain evidence="15 16">IFM 68171</strain>
    </source>
</reference>
<evidence type="ECO:0000256" key="3">
    <source>
        <dbReference type="ARBA" id="ARBA00007792"/>
    </source>
</evidence>
<dbReference type="Pfam" id="PF00457">
    <property type="entry name" value="Glyco_hydro_11"/>
    <property type="match status" value="1"/>
</dbReference>
<dbReference type="InterPro" id="IPR033119">
    <property type="entry name" value="GH11_AS_2"/>
</dbReference>
<evidence type="ECO:0000256" key="2">
    <source>
        <dbReference type="ARBA" id="ARBA00004851"/>
    </source>
</evidence>
<comment type="caution">
    <text evidence="15">The sequence shown here is derived from an EMBL/GenBank/DDBJ whole genome shotgun (WGS) entry which is preliminary data.</text>
</comment>
<comment type="similarity">
    <text evidence="3 11 12">Belongs to the glycosyl hydrolase 11 (cellulase G) family.</text>
</comment>
<evidence type="ECO:0000256" key="5">
    <source>
        <dbReference type="ARBA" id="ARBA00022651"/>
    </source>
</evidence>
<evidence type="ECO:0000256" key="8">
    <source>
        <dbReference type="ARBA" id="ARBA00023277"/>
    </source>
</evidence>
<keyword evidence="7 11" id="KW-0378">Hydrolase</keyword>
<gene>
    <name evidence="15" type="ORF">MFIFM68171_07083</name>
</gene>
<comment type="catalytic activity">
    <reaction evidence="1 11 12">
        <text>Endohydrolysis of (1-&gt;4)-beta-D-xylosidic linkages in xylans.</text>
        <dbReference type="EC" id="3.2.1.8"/>
    </reaction>
</comment>
<evidence type="ECO:0000256" key="11">
    <source>
        <dbReference type="PROSITE-ProRule" id="PRU01097"/>
    </source>
</evidence>
<evidence type="ECO:0000256" key="13">
    <source>
        <dbReference type="SAM" id="SignalP"/>
    </source>
</evidence>
<dbReference type="InterPro" id="IPR001137">
    <property type="entry name" value="Glyco_hydro_11"/>
</dbReference>
<keyword evidence="10 11" id="KW-0624">Polysaccharide degradation</keyword>
<keyword evidence="9 11" id="KW-0326">Glycosidase</keyword>
<dbReference type="EC" id="3.2.1.8" evidence="4 11"/>
<evidence type="ECO:0000313" key="16">
    <source>
        <dbReference type="Proteomes" id="UP001628179"/>
    </source>
</evidence>
<dbReference type="GeneID" id="98177826"/>
<keyword evidence="16" id="KW-1185">Reference proteome</keyword>
<evidence type="ECO:0000256" key="9">
    <source>
        <dbReference type="ARBA" id="ARBA00023295"/>
    </source>
</evidence>
<evidence type="ECO:0000256" key="7">
    <source>
        <dbReference type="ARBA" id="ARBA00022801"/>
    </source>
</evidence>